<evidence type="ECO:0000256" key="3">
    <source>
        <dbReference type="PROSITE-ProRule" id="PRU01191"/>
    </source>
</evidence>
<evidence type="ECO:0000313" key="6">
    <source>
        <dbReference type="Proteomes" id="UP000734854"/>
    </source>
</evidence>
<dbReference type="InterPro" id="IPR005202">
    <property type="entry name" value="TF_GRAS"/>
</dbReference>
<keyword evidence="1" id="KW-0805">Transcription regulation</keyword>
<feature type="region of interest" description="SAW" evidence="3">
    <location>
        <begin position="670"/>
        <end position="741"/>
    </location>
</feature>
<feature type="region of interest" description="Disordered" evidence="4">
    <location>
        <begin position="32"/>
        <end position="95"/>
    </location>
</feature>
<dbReference type="PANTHER" id="PTHR31636">
    <property type="entry name" value="OSJNBA0084A10.13 PROTEIN-RELATED"/>
    <property type="match status" value="1"/>
</dbReference>
<evidence type="ECO:0000256" key="4">
    <source>
        <dbReference type="SAM" id="MobiDB-lite"/>
    </source>
</evidence>
<feature type="region of interest" description="Disordered" evidence="4">
    <location>
        <begin position="331"/>
        <end position="358"/>
    </location>
</feature>
<comment type="caution">
    <text evidence="3">Lacks conserved residue(s) required for the propagation of feature annotation.</text>
</comment>
<protein>
    <recommendedName>
        <fullName evidence="7">Scarecrow-like protein 6</fullName>
    </recommendedName>
</protein>
<feature type="compositionally biased region" description="Basic and acidic residues" evidence="4">
    <location>
        <begin position="42"/>
        <end position="52"/>
    </location>
</feature>
<dbReference type="Pfam" id="PF03514">
    <property type="entry name" value="GRAS"/>
    <property type="match status" value="1"/>
</dbReference>
<dbReference type="EMBL" id="JACMSC010000008">
    <property type="protein sequence ID" value="KAG6510601.1"/>
    <property type="molecule type" value="Genomic_DNA"/>
</dbReference>
<feature type="compositionally biased region" description="Polar residues" evidence="4">
    <location>
        <begin position="337"/>
        <end position="349"/>
    </location>
</feature>
<name>A0A8J5GVD6_ZINOF</name>
<feature type="region of interest" description="Leucine repeat II (LRII)" evidence="3">
    <location>
        <begin position="544"/>
        <end position="576"/>
    </location>
</feature>
<comment type="caution">
    <text evidence="5">The sequence shown here is derived from an EMBL/GenBank/DDBJ whole genome shotgun (WGS) entry which is preliminary data.</text>
</comment>
<dbReference type="AlphaFoldDB" id="A0A8J5GVD6"/>
<dbReference type="PROSITE" id="PS50985">
    <property type="entry name" value="GRAS"/>
    <property type="match status" value="1"/>
</dbReference>
<keyword evidence="2" id="KW-0804">Transcription</keyword>
<sequence>MRAFPFHVRRKGGSEAAERVLEAKRAFFSANNGSKLGIQEGGEPRSVLDRRSPSPPTSTATVSSSLGGSGSSDNAGVAAVSESAAGEGGGGGAGWKEEWAAELHPVPAGLDLGFNASGAKCGLGVDDWETILSEDSAISPVREQTFLGWIMGDADHPTSARLKQHLFAHSPPDFDVNNGGFGLGILDPGNGSIEDVGTFVAANSVGGDFPFPSSNSWVSPPSTVTSIKETPIFPTNDSQLISPPLPPAGNFASLFSLPPGIYLPDPLEDKLQLFGSSFLFNHQSAAPNPSFFLRVGQAEKQQLSHLLIPTQPKLPFLASGGSSDIFPRQQLEQQQQNPGFSPPQLQQRSVKPKLSVSGDDAATPVAAQQLQQALVDLLIEAAKMVEVRNFVGAHRILARLNHQLPSPSGKPLLRSVFYFKEALQRVLCNGPIPDLSCNASSLHQPSPLSMQFDILHKLSAYKTFSEVSPIVQFSNFTCIQALLEELCTSDYIHIVDFDIGVGGQWSSFMQELAQRRLSSANPVRMLKMTVIVSNYVQDNLELHLVRDNLAHFASDLNIPFELRFHSLESSDAMELHVTGGEAVAVNLPIGSGNLPLPSILRLVKQLSPKIVVSVDQGWDWSDLSFSQHFLHTFQSSMVLMDSIDATGTNQDMTAKIEKFLLQPRIESSILGRYLAPVKILPWRTLFTTSGFIPIQLSSFMETQADCLLKRVQVRGFHVEKRQATLNLYWQRKELVSVSAWRCFHNLILYYGFNQNFDVLEFELSVQRLKQHIRLPSFWLIFLHSVSIRMSISDKSYGGIEEESKWKVIALLVHGYTIKRTTNANILARNTSKKTSLFILKQKDSLQALAWQWLKLSGIVNRPAAATGINVVGWCVTALARWRSTIWHIIEQEPRTMRFLSVQQRTPPRDVQDRSVGAWDSLAQDCKVVNAQGRIFRCKLSIPCRIMQIKENGATVASTRRKRFLLS</sequence>
<feature type="compositionally biased region" description="Low complexity" evidence="4">
    <location>
        <begin position="57"/>
        <end position="85"/>
    </location>
</feature>
<dbReference type="Proteomes" id="UP000734854">
    <property type="component" value="Unassembled WGS sequence"/>
</dbReference>
<comment type="similarity">
    <text evidence="3">Belongs to the GRAS family.</text>
</comment>
<evidence type="ECO:0008006" key="7">
    <source>
        <dbReference type="Google" id="ProtNLM"/>
    </source>
</evidence>
<evidence type="ECO:0000256" key="1">
    <source>
        <dbReference type="ARBA" id="ARBA00023015"/>
    </source>
</evidence>
<accession>A0A8J5GVD6</accession>
<evidence type="ECO:0000313" key="5">
    <source>
        <dbReference type="EMBL" id="KAG6510601.1"/>
    </source>
</evidence>
<proteinExistence type="inferred from homology"/>
<evidence type="ECO:0000256" key="2">
    <source>
        <dbReference type="ARBA" id="ARBA00023163"/>
    </source>
</evidence>
<organism evidence="5 6">
    <name type="scientific">Zingiber officinale</name>
    <name type="common">Ginger</name>
    <name type="synonym">Amomum zingiber</name>
    <dbReference type="NCBI Taxonomy" id="94328"/>
    <lineage>
        <taxon>Eukaryota</taxon>
        <taxon>Viridiplantae</taxon>
        <taxon>Streptophyta</taxon>
        <taxon>Embryophyta</taxon>
        <taxon>Tracheophyta</taxon>
        <taxon>Spermatophyta</taxon>
        <taxon>Magnoliopsida</taxon>
        <taxon>Liliopsida</taxon>
        <taxon>Zingiberales</taxon>
        <taxon>Zingiberaceae</taxon>
        <taxon>Zingiber</taxon>
    </lineage>
</organism>
<keyword evidence="6" id="KW-1185">Reference proteome</keyword>
<gene>
    <name evidence="5" type="ORF">ZIOFF_028626</name>
</gene>
<reference evidence="5 6" key="1">
    <citation type="submission" date="2020-08" db="EMBL/GenBank/DDBJ databases">
        <title>Plant Genome Project.</title>
        <authorList>
            <person name="Zhang R.-G."/>
        </authorList>
    </citation>
    <scope>NUCLEOTIDE SEQUENCE [LARGE SCALE GENOMIC DNA]</scope>
    <source>
        <tissue evidence="5">Rhizome</tissue>
    </source>
</reference>
<feature type="short sequence motif" description="VHIID" evidence="3">
    <location>
        <begin position="492"/>
        <end position="496"/>
    </location>
</feature>